<dbReference type="EC" id="2.1.1.163" evidence="1"/>
<dbReference type="GO" id="GO:0032259">
    <property type="term" value="P:methylation"/>
    <property type="evidence" value="ECO:0007669"/>
    <property type="project" value="UniProtKB-KW"/>
</dbReference>
<dbReference type="EMBL" id="MLJW01000347">
    <property type="protein sequence ID" value="OIQ89043.1"/>
    <property type="molecule type" value="Genomic_DNA"/>
</dbReference>
<dbReference type="CDD" id="cd02440">
    <property type="entry name" value="AdoMet_MTases"/>
    <property type="match status" value="1"/>
</dbReference>
<keyword evidence="1" id="KW-0808">Transferase</keyword>
<accession>A0A1J5RHG1</accession>
<organism evidence="1">
    <name type="scientific">mine drainage metagenome</name>
    <dbReference type="NCBI Taxonomy" id="410659"/>
    <lineage>
        <taxon>unclassified sequences</taxon>
        <taxon>metagenomes</taxon>
        <taxon>ecological metagenomes</taxon>
    </lineage>
</organism>
<comment type="caution">
    <text evidence="1">The sequence shown here is derived from an EMBL/GenBank/DDBJ whole genome shotgun (WGS) entry which is preliminary data.</text>
</comment>
<dbReference type="GO" id="GO:0043770">
    <property type="term" value="F:demethylmenaquinone methyltransferase activity"/>
    <property type="evidence" value="ECO:0007669"/>
    <property type="project" value="UniProtKB-EC"/>
</dbReference>
<dbReference type="InterPro" id="IPR029063">
    <property type="entry name" value="SAM-dependent_MTases_sf"/>
</dbReference>
<evidence type="ECO:0000313" key="1">
    <source>
        <dbReference type="EMBL" id="OIQ89043.1"/>
    </source>
</evidence>
<gene>
    <name evidence="1" type="primary">ubiE_31</name>
    <name evidence="1" type="ORF">GALL_290780</name>
</gene>
<dbReference type="Gene3D" id="3.40.50.150">
    <property type="entry name" value="Vaccinia Virus protein VP39"/>
    <property type="match status" value="1"/>
</dbReference>
<dbReference type="AlphaFoldDB" id="A0A1J5RHG1"/>
<sequence>MEPDESAVLGMAAFAQREQRRRTLFAQTWAAVIPDVFSDVPAYYRAGNVVASLGMWELWVWQFVRTVRVAPGDQVLDVCAGTNDVGIRLLRRQPELRVTAIDRSREMQDEGQRRARHYRVAIDSHISDVHRLPFADETFDAVTLQAASRHLQLDRVLPEILRVLKPGGVFYHCDMLKPRRRVIERLYLAFLHVSVAWTALIFGSSDASRKCRDYFKRAISHFYTAEELSAVLRLVGFVDVRCRKSVWGGMVAFHRATRPLSG</sequence>
<keyword evidence="1" id="KW-0489">Methyltransferase</keyword>
<protein>
    <submittedName>
        <fullName evidence="1">Demethylmenaquinone methyltransferase</fullName>
        <ecNumber evidence="1">2.1.1.163</ecNumber>
    </submittedName>
</protein>
<dbReference type="SUPFAM" id="SSF53335">
    <property type="entry name" value="S-adenosyl-L-methionine-dependent methyltransferases"/>
    <property type="match status" value="1"/>
</dbReference>
<name>A0A1J5RHG1_9ZZZZ</name>
<dbReference type="PROSITE" id="PS51608">
    <property type="entry name" value="SAM_MT_UBIE"/>
    <property type="match status" value="1"/>
</dbReference>
<dbReference type="InterPro" id="IPR004033">
    <property type="entry name" value="UbiE/COQ5_MeTrFase"/>
</dbReference>
<dbReference type="Pfam" id="PF01209">
    <property type="entry name" value="Ubie_methyltran"/>
    <property type="match status" value="1"/>
</dbReference>
<proteinExistence type="predicted"/>
<reference evidence="1" key="1">
    <citation type="submission" date="2016-10" db="EMBL/GenBank/DDBJ databases">
        <title>Sequence of Gallionella enrichment culture.</title>
        <authorList>
            <person name="Poehlein A."/>
            <person name="Muehling M."/>
            <person name="Daniel R."/>
        </authorList>
    </citation>
    <scope>NUCLEOTIDE SEQUENCE</scope>
</reference>
<dbReference type="PANTHER" id="PTHR43591">
    <property type="entry name" value="METHYLTRANSFERASE"/>
    <property type="match status" value="1"/>
</dbReference>